<evidence type="ECO:0000256" key="5">
    <source>
        <dbReference type="SAM" id="Phobius"/>
    </source>
</evidence>
<feature type="region of interest" description="Disordered" evidence="4">
    <location>
        <begin position="84"/>
        <end position="112"/>
    </location>
</feature>
<keyword evidence="8" id="KW-0547">Nucleotide-binding</keyword>
<gene>
    <name evidence="8" type="ORF">DDE84_07775</name>
</gene>
<dbReference type="GO" id="GO:0000160">
    <property type="term" value="P:phosphorelay signal transduction system"/>
    <property type="evidence" value="ECO:0007669"/>
    <property type="project" value="UniProtKB-KW"/>
</dbReference>
<evidence type="ECO:0000256" key="3">
    <source>
        <dbReference type="ARBA" id="ARBA00023012"/>
    </source>
</evidence>
<feature type="compositionally biased region" description="Low complexity" evidence="4">
    <location>
        <begin position="84"/>
        <end position="97"/>
    </location>
</feature>
<dbReference type="PANTHER" id="PTHR24421">
    <property type="entry name" value="NITRATE/NITRITE SENSOR PROTEIN NARX-RELATED"/>
    <property type="match status" value="1"/>
</dbReference>
<sequence>MRPEHGRMLCGVCLGIAKHLGIKVWPVRLAFLASTFLFGSGLIAYLFLWIFVPSGDPVRAAAALAHDVPVADSPLSHGNRPYAAARGRAAQGRTTQGNATRPPADSTGKGSATAHEYASDNAVHDAADDIRGSAESLLAALRRAPKSSLFALAGLLILAIGVLLAATGLAVGILAATLISLAGIGISWLRYNAENGQLRSMIIGIAMQFLAFTTYIVSSAHMNSSPANAGNPDIRMVLLAGLAMLVGTGIAIVPWMHSLIRDVGTERALKEREEERADMTAHLHDGVLQTLALIQLHSEEPTTVFTLARQQERELRDWLYQERTPPERSVSRGLSDIAAQVEDEHGKPIEVVTVGDALPSAQTDALLDASRQALVNAATHGGEPISVYCEAGKGTVEVYVRDHGSGFDVDAVPANRLGIRESIVGRITRRGGTVEIVSKPNWGTEVRMHMPVTCVGDGDGKADETAEHTHGSADNGAAADKPHSNDAGGGKPHSTSDDANNKEQR</sequence>
<organism evidence="8 9">
    <name type="scientific">Bifidobacterium tibiigranuli</name>
    <dbReference type="NCBI Taxonomy" id="2172043"/>
    <lineage>
        <taxon>Bacteria</taxon>
        <taxon>Bacillati</taxon>
        <taxon>Actinomycetota</taxon>
        <taxon>Actinomycetes</taxon>
        <taxon>Bifidobacteriales</taxon>
        <taxon>Bifidobacteriaceae</taxon>
        <taxon>Bifidobacterium</taxon>
    </lineage>
</organism>
<feature type="domain" description="Histidine kinase/HSP90-like ATPase" evidence="6">
    <location>
        <begin position="367"/>
        <end position="452"/>
    </location>
</feature>
<protein>
    <submittedName>
        <fullName evidence="8">ATP-binding protein</fullName>
    </submittedName>
</protein>
<evidence type="ECO:0000313" key="8">
    <source>
        <dbReference type="EMBL" id="KAE8127845.1"/>
    </source>
</evidence>
<evidence type="ECO:0000313" key="9">
    <source>
        <dbReference type="Proteomes" id="UP000325415"/>
    </source>
</evidence>
<dbReference type="Proteomes" id="UP000325415">
    <property type="component" value="Unassembled WGS sequence"/>
</dbReference>
<feature type="transmembrane region" description="Helical" evidence="5">
    <location>
        <begin position="149"/>
        <end position="167"/>
    </location>
</feature>
<dbReference type="SUPFAM" id="SSF55874">
    <property type="entry name" value="ATPase domain of HSP90 chaperone/DNA topoisomerase II/histidine kinase"/>
    <property type="match status" value="1"/>
</dbReference>
<accession>A0A5N6RXL1</accession>
<evidence type="ECO:0000256" key="1">
    <source>
        <dbReference type="ARBA" id="ARBA00022679"/>
    </source>
</evidence>
<dbReference type="GO" id="GO:0005524">
    <property type="term" value="F:ATP binding"/>
    <property type="evidence" value="ECO:0007669"/>
    <property type="project" value="UniProtKB-KW"/>
</dbReference>
<dbReference type="GO" id="GO:0016301">
    <property type="term" value="F:kinase activity"/>
    <property type="evidence" value="ECO:0007669"/>
    <property type="project" value="UniProtKB-KW"/>
</dbReference>
<keyword evidence="3" id="KW-0902">Two-component regulatory system</keyword>
<dbReference type="InterPro" id="IPR007168">
    <property type="entry name" value="Phageshock_PspC_N"/>
</dbReference>
<keyword evidence="5" id="KW-1133">Transmembrane helix</keyword>
<dbReference type="EMBL" id="QDAG01000007">
    <property type="protein sequence ID" value="KAE8127845.1"/>
    <property type="molecule type" value="Genomic_DNA"/>
</dbReference>
<feature type="compositionally biased region" description="Basic and acidic residues" evidence="4">
    <location>
        <begin position="458"/>
        <end position="471"/>
    </location>
</feature>
<keyword evidence="5" id="KW-0812">Transmembrane</keyword>
<feature type="transmembrane region" description="Helical" evidence="5">
    <location>
        <begin position="198"/>
        <end position="217"/>
    </location>
</feature>
<feature type="transmembrane region" description="Helical" evidence="5">
    <location>
        <begin position="173"/>
        <end position="191"/>
    </location>
</feature>
<dbReference type="Pfam" id="PF04024">
    <property type="entry name" value="PspC"/>
    <property type="match status" value="1"/>
</dbReference>
<keyword evidence="9" id="KW-1185">Reference proteome</keyword>
<evidence type="ECO:0000256" key="2">
    <source>
        <dbReference type="ARBA" id="ARBA00022777"/>
    </source>
</evidence>
<dbReference type="Pfam" id="PF02518">
    <property type="entry name" value="HATPase_c"/>
    <property type="match status" value="1"/>
</dbReference>
<comment type="caution">
    <text evidence="8">The sequence shown here is derived from an EMBL/GenBank/DDBJ whole genome shotgun (WGS) entry which is preliminary data.</text>
</comment>
<evidence type="ECO:0000259" key="7">
    <source>
        <dbReference type="Pfam" id="PF04024"/>
    </source>
</evidence>
<keyword evidence="8" id="KW-0067">ATP-binding</keyword>
<dbReference type="InterPro" id="IPR050482">
    <property type="entry name" value="Sensor_HK_TwoCompSys"/>
</dbReference>
<feature type="transmembrane region" description="Helical" evidence="5">
    <location>
        <begin position="31"/>
        <end position="52"/>
    </location>
</feature>
<dbReference type="InterPro" id="IPR003594">
    <property type="entry name" value="HATPase_dom"/>
</dbReference>
<feature type="domain" description="Phage shock protein PspC N-terminal" evidence="7">
    <location>
        <begin position="1"/>
        <end position="54"/>
    </location>
</feature>
<evidence type="ECO:0000259" key="6">
    <source>
        <dbReference type="Pfam" id="PF02518"/>
    </source>
</evidence>
<dbReference type="Gene3D" id="3.30.565.10">
    <property type="entry name" value="Histidine kinase-like ATPase, C-terminal domain"/>
    <property type="match status" value="1"/>
</dbReference>
<dbReference type="InterPro" id="IPR036890">
    <property type="entry name" value="HATPase_C_sf"/>
</dbReference>
<proteinExistence type="predicted"/>
<dbReference type="PANTHER" id="PTHR24421:SF61">
    <property type="entry name" value="OXYGEN SENSOR HISTIDINE KINASE NREB"/>
    <property type="match status" value="1"/>
</dbReference>
<reference evidence="8 9" key="1">
    <citation type="submission" date="2018-04" db="EMBL/GenBank/DDBJ databases">
        <authorList>
            <person name="Eckel V.P."/>
            <person name="Vogel R.F."/>
        </authorList>
    </citation>
    <scope>NUCLEOTIDE SEQUENCE [LARGE SCALE GENOMIC DNA]</scope>
    <source>
        <strain evidence="9">TMW 2.1764</strain>
    </source>
</reference>
<name>A0A5N6RXL1_9BIFI</name>
<dbReference type="AlphaFoldDB" id="A0A5N6RXL1"/>
<keyword evidence="2" id="KW-0418">Kinase</keyword>
<keyword evidence="5" id="KW-0472">Membrane</keyword>
<evidence type="ECO:0000256" key="4">
    <source>
        <dbReference type="SAM" id="MobiDB-lite"/>
    </source>
</evidence>
<keyword evidence="1" id="KW-0808">Transferase</keyword>
<feature type="region of interest" description="Disordered" evidence="4">
    <location>
        <begin position="454"/>
        <end position="505"/>
    </location>
</feature>
<feature type="compositionally biased region" description="Basic and acidic residues" evidence="4">
    <location>
        <begin position="494"/>
        <end position="505"/>
    </location>
</feature>
<feature type="transmembrane region" description="Helical" evidence="5">
    <location>
        <begin position="237"/>
        <end position="260"/>
    </location>
</feature>